<name>A0A9X3D9X6_9ACTN</name>
<dbReference type="InterPro" id="IPR017927">
    <property type="entry name" value="FAD-bd_FR_type"/>
</dbReference>
<dbReference type="RefSeq" id="WP_266063511.1">
    <property type="nucleotide sequence ID" value="NZ_JAPKFM010000031.1"/>
</dbReference>
<dbReference type="InterPro" id="IPR013113">
    <property type="entry name" value="SIP_FAD-bd"/>
</dbReference>
<accession>A0A9X3D9X6</accession>
<dbReference type="GO" id="GO:0016491">
    <property type="term" value="F:oxidoreductase activity"/>
    <property type="evidence" value="ECO:0007669"/>
    <property type="project" value="InterPro"/>
</dbReference>
<dbReference type="InterPro" id="IPR007037">
    <property type="entry name" value="SIP_rossman_dom"/>
</dbReference>
<dbReference type="Gene3D" id="3.40.50.80">
    <property type="entry name" value="Nucleotide-binding domain of ferredoxin-NADP reductase (FNR) module"/>
    <property type="match status" value="1"/>
</dbReference>
<dbReference type="SUPFAM" id="SSF63380">
    <property type="entry name" value="Riboflavin synthase domain-like"/>
    <property type="match status" value="1"/>
</dbReference>
<evidence type="ECO:0000313" key="3">
    <source>
        <dbReference type="Proteomes" id="UP001143347"/>
    </source>
</evidence>
<evidence type="ECO:0000259" key="1">
    <source>
        <dbReference type="PROSITE" id="PS51384"/>
    </source>
</evidence>
<dbReference type="InterPro" id="IPR017938">
    <property type="entry name" value="Riboflavin_synthase-like_b-brl"/>
</dbReference>
<dbReference type="PANTHER" id="PTHR30157">
    <property type="entry name" value="FERRIC REDUCTASE, NADPH-DEPENDENT"/>
    <property type="match status" value="1"/>
</dbReference>
<dbReference type="AlphaFoldDB" id="A0A9X3D9X6"/>
<reference evidence="2" key="1">
    <citation type="submission" date="2022-10" db="EMBL/GenBank/DDBJ databases">
        <title>WGS of marine actinomycetes from Thailand.</title>
        <authorList>
            <person name="Thawai C."/>
        </authorList>
    </citation>
    <scope>NUCLEOTIDE SEQUENCE</scope>
    <source>
        <strain evidence="2">SW21</strain>
    </source>
</reference>
<dbReference type="PANTHER" id="PTHR30157:SF0">
    <property type="entry name" value="NADPH-DEPENDENT FERRIC-CHELATE REDUCTASE"/>
    <property type="match status" value="1"/>
</dbReference>
<dbReference type="Gene3D" id="2.40.30.10">
    <property type="entry name" value="Translation factors"/>
    <property type="match status" value="1"/>
</dbReference>
<keyword evidence="3" id="KW-1185">Reference proteome</keyword>
<proteinExistence type="predicted"/>
<dbReference type="Pfam" id="PF04954">
    <property type="entry name" value="SIP"/>
    <property type="match status" value="1"/>
</dbReference>
<sequence length="292" mass="32176">MTHSTARVTTSTDLTPRLRRVQFHVPDLARLALPGDPDEAVGIYFPLPGETATPEMECRNGVWGYHDPESAPEARNYSVRAIDHATGTMTVDFVVHSHGPATAWAQRAEPGHQVVMAHARGWYRPPPTQWRLLAADLAGLPALARILQEDSGTPPTIAVVEVPAAIELDYLDDVDHDADIVLVSGSGNGIGPSVLAETMRHLTLPAGPGYCWFAGEAAESRAVRKWLRNEHHWRRESYDTIGYWRSDSEEWSRRYAAYGDELFAVYQGAIAAGKGEKAAAEEFDEALERRGL</sequence>
<protein>
    <submittedName>
        <fullName evidence="2">Siderophore-interacting protein</fullName>
    </submittedName>
</protein>
<dbReference type="Proteomes" id="UP001143347">
    <property type="component" value="Unassembled WGS sequence"/>
</dbReference>
<evidence type="ECO:0000313" key="2">
    <source>
        <dbReference type="EMBL" id="MCX2966739.1"/>
    </source>
</evidence>
<organism evidence="2 3">
    <name type="scientific">Gordonia aquimaris</name>
    <dbReference type="NCBI Taxonomy" id="2984863"/>
    <lineage>
        <taxon>Bacteria</taxon>
        <taxon>Bacillati</taxon>
        <taxon>Actinomycetota</taxon>
        <taxon>Actinomycetes</taxon>
        <taxon>Mycobacteriales</taxon>
        <taxon>Gordoniaceae</taxon>
        <taxon>Gordonia</taxon>
    </lineage>
</organism>
<feature type="domain" description="FAD-binding FR-type" evidence="1">
    <location>
        <begin position="1"/>
        <end position="126"/>
    </location>
</feature>
<dbReference type="InterPro" id="IPR039261">
    <property type="entry name" value="FNR_nucleotide-bd"/>
</dbReference>
<dbReference type="PROSITE" id="PS51384">
    <property type="entry name" value="FAD_FR"/>
    <property type="match status" value="1"/>
</dbReference>
<gene>
    <name evidence="2" type="ORF">OSB52_21920</name>
</gene>
<dbReference type="CDD" id="cd06193">
    <property type="entry name" value="siderophore_interacting"/>
    <property type="match status" value="1"/>
</dbReference>
<comment type="caution">
    <text evidence="2">The sequence shown here is derived from an EMBL/GenBank/DDBJ whole genome shotgun (WGS) entry which is preliminary data.</text>
</comment>
<dbReference type="Pfam" id="PF08021">
    <property type="entry name" value="FAD_binding_9"/>
    <property type="match status" value="1"/>
</dbReference>
<dbReference type="EMBL" id="JAPKFM010000031">
    <property type="protein sequence ID" value="MCX2966739.1"/>
    <property type="molecule type" value="Genomic_DNA"/>
</dbReference>
<dbReference type="InterPro" id="IPR039374">
    <property type="entry name" value="SIP_fam"/>
</dbReference>